<sequence>MNLVRRFQPLRVQNGRLKRPQAIGVLCNHAGCTRFGFPCWLPGDRTPSEHLCSIHIHDSGYCVGCGQFCAGLESFDFSPRQLCDNCSWEEYHDDDEDWDDDYGPEWDDMPRVQGTSWDRWEDALMRCSSSDWGQTCGAAGSEECEFECPIRQDAYRVERQEEPTDAE</sequence>
<dbReference type="Proteomes" id="UP000050509">
    <property type="component" value="Unassembled WGS sequence"/>
</dbReference>
<reference evidence="1 2" key="1">
    <citation type="submission" date="2015-09" db="EMBL/GenBank/DDBJ databases">
        <title>Draft genome sequence of Kouleothrix aurantiaca JCM 19913.</title>
        <authorList>
            <person name="Hemp J."/>
        </authorList>
    </citation>
    <scope>NUCLEOTIDE SEQUENCE [LARGE SCALE GENOMIC DNA]</scope>
    <source>
        <strain evidence="1 2">COM-B</strain>
    </source>
</reference>
<dbReference type="EMBL" id="LJCR01000684">
    <property type="protein sequence ID" value="KPV52035.1"/>
    <property type="molecule type" value="Genomic_DNA"/>
</dbReference>
<name>A0A0P9HC30_9CHLR</name>
<evidence type="ECO:0000313" key="2">
    <source>
        <dbReference type="Proteomes" id="UP000050509"/>
    </source>
</evidence>
<keyword evidence="2" id="KW-1185">Reference proteome</keyword>
<organism evidence="1 2">
    <name type="scientific">Kouleothrix aurantiaca</name>
    <dbReference type="NCBI Taxonomy" id="186479"/>
    <lineage>
        <taxon>Bacteria</taxon>
        <taxon>Bacillati</taxon>
        <taxon>Chloroflexota</taxon>
        <taxon>Chloroflexia</taxon>
        <taxon>Chloroflexales</taxon>
        <taxon>Roseiflexineae</taxon>
        <taxon>Roseiflexaceae</taxon>
        <taxon>Kouleothrix</taxon>
    </lineage>
</organism>
<evidence type="ECO:0000313" key="1">
    <source>
        <dbReference type="EMBL" id="KPV52035.1"/>
    </source>
</evidence>
<proteinExistence type="predicted"/>
<comment type="caution">
    <text evidence="1">The sequence shown here is derived from an EMBL/GenBank/DDBJ whole genome shotgun (WGS) entry which is preliminary data.</text>
</comment>
<accession>A0A0P9HC30</accession>
<protein>
    <submittedName>
        <fullName evidence="1">Uncharacterized protein</fullName>
    </submittedName>
</protein>
<gene>
    <name evidence="1" type="ORF">SE17_17880</name>
</gene>
<dbReference type="AlphaFoldDB" id="A0A0P9HC30"/>